<dbReference type="InterPro" id="IPR041988">
    <property type="entry name" value="Ribosomal_uL24_KOW"/>
</dbReference>
<evidence type="ECO:0000256" key="4">
    <source>
        <dbReference type="ARBA" id="ARBA00035206"/>
    </source>
</evidence>
<dbReference type="Pfam" id="PF17136">
    <property type="entry name" value="ribosomal_L24"/>
    <property type="match status" value="1"/>
</dbReference>
<comment type="subunit">
    <text evidence="5">Part of the 50S ribosomal subunit.</text>
</comment>
<gene>
    <name evidence="5" type="primary">rplX</name>
    <name evidence="7" type="ORF">A2390_01760</name>
</gene>
<accession>A0A1G2CPB8</accession>
<evidence type="ECO:0000256" key="2">
    <source>
        <dbReference type="ARBA" id="ARBA00022980"/>
    </source>
</evidence>
<dbReference type="SMART" id="SM00739">
    <property type="entry name" value="KOW"/>
    <property type="match status" value="1"/>
</dbReference>
<dbReference type="InterPro" id="IPR057264">
    <property type="entry name" value="Ribosomal_uL24_C"/>
</dbReference>
<evidence type="ECO:0000259" key="6">
    <source>
        <dbReference type="SMART" id="SM00739"/>
    </source>
</evidence>
<dbReference type="CDD" id="cd06089">
    <property type="entry name" value="KOW_RPL26"/>
    <property type="match status" value="1"/>
</dbReference>
<dbReference type="Proteomes" id="UP000178599">
    <property type="component" value="Unassembled WGS sequence"/>
</dbReference>
<keyword evidence="3 5" id="KW-0687">Ribonucleoprotein</keyword>
<feature type="domain" description="KOW" evidence="6">
    <location>
        <begin position="4"/>
        <end position="31"/>
    </location>
</feature>
<dbReference type="InterPro" id="IPR003256">
    <property type="entry name" value="Ribosomal_uL24"/>
</dbReference>
<dbReference type="InterPro" id="IPR014722">
    <property type="entry name" value="Rib_uL2_dom2"/>
</dbReference>
<dbReference type="PANTHER" id="PTHR12903">
    <property type="entry name" value="MITOCHONDRIAL RIBOSOMAL PROTEIN L24"/>
    <property type="match status" value="1"/>
</dbReference>
<proteinExistence type="inferred from homology"/>
<dbReference type="NCBIfam" id="TIGR01079">
    <property type="entry name" value="rplX_bact"/>
    <property type="match status" value="1"/>
</dbReference>
<dbReference type="GO" id="GO:0006412">
    <property type="term" value="P:translation"/>
    <property type="evidence" value="ECO:0007669"/>
    <property type="project" value="UniProtKB-UniRule"/>
</dbReference>
<dbReference type="AlphaFoldDB" id="A0A1G2CPB8"/>
<dbReference type="Pfam" id="PF00467">
    <property type="entry name" value="KOW"/>
    <property type="match status" value="1"/>
</dbReference>
<dbReference type="InterPro" id="IPR008991">
    <property type="entry name" value="Translation_prot_SH3-like_sf"/>
</dbReference>
<comment type="similarity">
    <text evidence="1 5">Belongs to the universal ribosomal protein uL24 family.</text>
</comment>
<evidence type="ECO:0000256" key="3">
    <source>
        <dbReference type="ARBA" id="ARBA00023274"/>
    </source>
</evidence>
<dbReference type="GO" id="GO:1990904">
    <property type="term" value="C:ribonucleoprotein complex"/>
    <property type="evidence" value="ECO:0007669"/>
    <property type="project" value="UniProtKB-KW"/>
</dbReference>
<keyword evidence="2 5" id="KW-0689">Ribosomal protein</keyword>
<keyword evidence="5" id="KW-0699">rRNA-binding</keyword>
<evidence type="ECO:0000256" key="5">
    <source>
        <dbReference type="HAMAP-Rule" id="MF_01326"/>
    </source>
</evidence>
<comment type="function">
    <text evidence="5">One of the proteins that surrounds the polypeptide exit tunnel on the outside of the subunit.</text>
</comment>
<comment type="function">
    <text evidence="5">One of two assembly initiator proteins, it binds directly to the 5'-end of the 23S rRNA, where it nucleates assembly of the 50S subunit.</text>
</comment>
<evidence type="ECO:0000313" key="8">
    <source>
        <dbReference type="Proteomes" id="UP000178599"/>
    </source>
</evidence>
<dbReference type="HAMAP" id="MF_01326_B">
    <property type="entry name" value="Ribosomal_uL24_B"/>
    <property type="match status" value="1"/>
</dbReference>
<evidence type="ECO:0000313" key="7">
    <source>
        <dbReference type="EMBL" id="OGZ03256.1"/>
    </source>
</evidence>
<keyword evidence="5" id="KW-0694">RNA-binding</keyword>
<name>A0A1G2CPB8_9BACT</name>
<dbReference type="Gene3D" id="2.30.30.30">
    <property type="match status" value="1"/>
</dbReference>
<dbReference type="SUPFAM" id="SSF50104">
    <property type="entry name" value="Translation proteins SH3-like domain"/>
    <property type="match status" value="1"/>
</dbReference>
<sequence length="103" mass="11248">MKIKLKKGDIVKMLSGKDKGKTGKLIKVNPKDGRAAVEGLNLVKKHMRPRKQGEKGEVIGVPRMIALSKAAIICSSCKKATRVGFREEGKNKIRFCKKCGAAL</sequence>
<dbReference type="GO" id="GO:0005840">
    <property type="term" value="C:ribosome"/>
    <property type="evidence" value="ECO:0007669"/>
    <property type="project" value="UniProtKB-KW"/>
</dbReference>
<comment type="caution">
    <text evidence="7">The sequence shown here is derived from an EMBL/GenBank/DDBJ whole genome shotgun (WGS) entry which is preliminary data.</text>
</comment>
<protein>
    <recommendedName>
        <fullName evidence="4 5">Large ribosomal subunit protein uL24</fullName>
    </recommendedName>
</protein>
<reference evidence="7 8" key="1">
    <citation type="journal article" date="2016" name="Nat. Commun.">
        <title>Thousands of microbial genomes shed light on interconnected biogeochemical processes in an aquifer system.</title>
        <authorList>
            <person name="Anantharaman K."/>
            <person name="Brown C.T."/>
            <person name="Hug L.A."/>
            <person name="Sharon I."/>
            <person name="Castelle C.J."/>
            <person name="Probst A.J."/>
            <person name="Thomas B.C."/>
            <person name="Singh A."/>
            <person name="Wilkins M.J."/>
            <person name="Karaoz U."/>
            <person name="Brodie E.L."/>
            <person name="Williams K.H."/>
            <person name="Hubbard S.S."/>
            <person name="Banfield J.F."/>
        </authorList>
    </citation>
    <scope>NUCLEOTIDE SEQUENCE [LARGE SCALE GENOMIC DNA]</scope>
</reference>
<dbReference type="GO" id="GO:0003735">
    <property type="term" value="F:structural constituent of ribosome"/>
    <property type="evidence" value="ECO:0007669"/>
    <property type="project" value="InterPro"/>
</dbReference>
<dbReference type="InterPro" id="IPR005824">
    <property type="entry name" value="KOW"/>
</dbReference>
<dbReference type="EMBL" id="MHLE01000006">
    <property type="protein sequence ID" value="OGZ03256.1"/>
    <property type="molecule type" value="Genomic_DNA"/>
</dbReference>
<organism evidence="7 8">
    <name type="scientific">Candidatus Liptonbacteria bacterium RIFOXYB1_FULL_36_10</name>
    <dbReference type="NCBI Taxonomy" id="1798654"/>
    <lineage>
        <taxon>Bacteria</taxon>
        <taxon>Candidatus Liptoniibacteriota</taxon>
    </lineage>
</organism>
<evidence type="ECO:0000256" key="1">
    <source>
        <dbReference type="ARBA" id="ARBA00010618"/>
    </source>
</evidence>
<dbReference type="GO" id="GO:0019843">
    <property type="term" value="F:rRNA binding"/>
    <property type="evidence" value="ECO:0007669"/>
    <property type="project" value="UniProtKB-UniRule"/>
</dbReference>